<evidence type="ECO:0000256" key="2">
    <source>
        <dbReference type="ARBA" id="ARBA00022692"/>
    </source>
</evidence>
<accession>A0A8H7CDX6</accession>
<dbReference type="OrthoDB" id="3437016at2759"/>
<feature type="transmembrane region" description="Helical" evidence="6">
    <location>
        <begin position="37"/>
        <end position="62"/>
    </location>
</feature>
<evidence type="ECO:0000256" key="4">
    <source>
        <dbReference type="ARBA" id="ARBA00023136"/>
    </source>
</evidence>
<keyword evidence="2 6" id="KW-0812">Transmembrane</keyword>
<feature type="transmembrane region" description="Helical" evidence="6">
    <location>
        <begin position="364"/>
        <end position="383"/>
    </location>
</feature>
<dbReference type="InterPro" id="IPR011701">
    <property type="entry name" value="MFS"/>
</dbReference>
<protein>
    <submittedName>
        <fullName evidence="8">MFS general substrate transporter</fullName>
    </submittedName>
</protein>
<feature type="transmembrane region" description="Helical" evidence="6">
    <location>
        <begin position="335"/>
        <end position="357"/>
    </location>
</feature>
<feature type="transmembrane region" description="Helical" evidence="6">
    <location>
        <begin position="389"/>
        <end position="414"/>
    </location>
</feature>
<proteinExistence type="predicted"/>
<feature type="transmembrane region" description="Helical" evidence="6">
    <location>
        <begin position="168"/>
        <end position="186"/>
    </location>
</feature>
<dbReference type="EMBL" id="JACAZI010000031">
    <property type="protein sequence ID" value="KAF7332996.1"/>
    <property type="molecule type" value="Genomic_DNA"/>
</dbReference>
<evidence type="ECO:0000256" key="3">
    <source>
        <dbReference type="ARBA" id="ARBA00022989"/>
    </source>
</evidence>
<dbReference type="PANTHER" id="PTHR23501">
    <property type="entry name" value="MAJOR FACILITATOR SUPERFAMILY"/>
    <property type="match status" value="1"/>
</dbReference>
<name>A0A8H7CDX6_9AGAR</name>
<dbReference type="GO" id="GO:0005886">
    <property type="term" value="C:plasma membrane"/>
    <property type="evidence" value="ECO:0007669"/>
    <property type="project" value="TreeGrafter"/>
</dbReference>
<dbReference type="GO" id="GO:0022857">
    <property type="term" value="F:transmembrane transporter activity"/>
    <property type="evidence" value="ECO:0007669"/>
    <property type="project" value="InterPro"/>
</dbReference>
<dbReference type="Gene3D" id="1.20.1720.10">
    <property type="entry name" value="Multidrug resistance protein D"/>
    <property type="match status" value="1"/>
</dbReference>
<dbReference type="Gene3D" id="1.20.1250.20">
    <property type="entry name" value="MFS general substrate transporter like domains"/>
    <property type="match status" value="1"/>
</dbReference>
<feature type="transmembrane region" description="Helical" evidence="6">
    <location>
        <begin position="228"/>
        <end position="249"/>
    </location>
</feature>
<reference evidence="8" key="1">
    <citation type="submission" date="2020-05" db="EMBL/GenBank/DDBJ databases">
        <title>Mycena genomes resolve the evolution of fungal bioluminescence.</title>
        <authorList>
            <person name="Tsai I.J."/>
        </authorList>
    </citation>
    <scope>NUCLEOTIDE SEQUENCE</scope>
    <source>
        <strain evidence="8">CCC161011</strain>
    </source>
</reference>
<dbReference type="Pfam" id="PF07690">
    <property type="entry name" value="MFS_1"/>
    <property type="match status" value="1"/>
</dbReference>
<keyword evidence="4 6" id="KW-0472">Membrane</keyword>
<evidence type="ECO:0000256" key="1">
    <source>
        <dbReference type="ARBA" id="ARBA00004141"/>
    </source>
</evidence>
<evidence type="ECO:0000259" key="7">
    <source>
        <dbReference type="PROSITE" id="PS50850"/>
    </source>
</evidence>
<keyword evidence="3 6" id="KW-1133">Transmembrane helix</keyword>
<gene>
    <name evidence="8" type="ORF">MVEN_02405900</name>
</gene>
<feature type="compositionally biased region" description="Basic and acidic residues" evidence="5">
    <location>
        <begin position="548"/>
        <end position="560"/>
    </location>
</feature>
<evidence type="ECO:0000313" key="9">
    <source>
        <dbReference type="Proteomes" id="UP000620124"/>
    </source>
</evidence>
<feature type="transmembrane region" description="Helical" evidence="6">
    <location>
        <begin position="299"/>
        <end position="323"/>
    </location>
</feature>
<sequence>MGSSESDSQPQTTSNGTEPPEGTTNAVASKAKRTARFWLVFVALCFCTLLSALDLGGIGTAAPTIVHDLNGGDFTWVSSAYTLTSAAFIPISGNMAQIFGRRPVLLTGIIIFAAGSAISGAAPTMTALIVGRAVQGAGGGMVQSLTSIVISDLVALRERGMFTSITGIIWSLGAIIGPLIAGSLSQKASWRWLFYLNLPLSGMAFIVVFAFLRLHIPRESLGKKLARVDWLGNALIMASASSCMVAITWGGARFPWSSPRVLSPLILGLCGLVLAQYYESRWPVQPTVPMKVLTNRTSLAGYLATFIQGIVTIGVGFYLPTWFQSVREASPVTSGLYFLPMVTTISPSAIVQGLLVTKTGKYRLINLIGWCTLLLGVGLLVSVKANTSIGVLAVYQLIMGVGMGFLYATTFVVLAPLDVSDNAAAVALLTFLRVFSQAWGVNIAGAILQNSLQKRIPPSVASSLPRGTEIAYAIVPLIPSMAPAVKTEVKDAFLQSLRQVWIAMAVLCGIGLCTLVMIKDIPLRTTTDKKWDTVNEKQAVAATAPDGNVKDGSEEAEKQV</sequence>
<feature type="transmembrane region" description="Helical" evidence="6">
    <location>
        <begin position="192"/>
        <end position="216"/>
    </location>
</feature>
<feature type="region of interest" description="Disordered" evidence="5">
    <location>
        <begin position="540"/>
        <end position="560"/>
    </location>
</feature>
<evidence type="ECO:0000313" key="8">
    <source>
        <dbReference type="EMBL" id="KAF7332996.1"/>
    </source>
</evidence>
<dbReference type="InterPro" id="IPR036259">
    <property type="entry name" value="MFS_trans_sf"/>
</dbReference>
<comment type="subcellular location">
    <subcellularLocation>
        <location evidence="1">Membrane</location>
        <topology evidence="1">Multi-pass membrane protein</topology>
    </subcellularLocation>
</comment>
<keyword evidence="9" id="KW-1185">Reference proteome</keyword>
<dbReference type="AlphaFoldDB" id="A0A8H7CDX6"/>
<evidence type="ECO:0000256" key="5">
    <source>
        <dbReference type="SAM" id="MobiDB-lite"/>
    </source>
</evidence>
<feature type="domain" description="Major facilitator superfamily (MFS) profile" evidence="7">
    <location>
        <begin position="40"/>
        <end position="491"/>
    </location>
</feature>
<feature type="transmembrane region" description="Helical" evidence="6">
    <location>
        <begin position="261"/>
        <end position="278"/>
    </location>
</feature>
<dbReference type="PANTHER" id="PTHR23501:SF102">
    <property type="entry name" value="DRUG TRANSPORTER, PUTATIVE (AFU_ORTHOLOGUE AFUA_3G08530)-RELATED"/>
    <property type="match status" value="1"/>
</dbReference>
<feature type="region of interest" description="Disordered" evidence="5">
    <location>
        <begin position="1"/>
        <end position="27"/>
    </location>
</feature>
<dbReference type="Proteomes" id="UP000620124">
    <property type="component" value="Unassembled WGS sequence"/>
</dbReference>
<evidence type="ECO:0000256" key="6">
    <source>
        <dbReference type="SAM" id="Phobius"/>
    </source>
</evidence>
<feature type="transmembrane region" description="Helical" evidence="6">
    <location>
        <begin position="500"/>
        <end position="518"/>
    </location>
</feature>
<dbReference type="PRINTS" id="PR01036">
    <property type="entry name" value="TCRTETB"/>
</dbReference>
<organism evidence="8 9">
    <name type="scientific">Mycena venus</name>
    <dbReference type="NCBI Taxonomy" id="2733690"/>
    <lineage>
        <taxon>Eukaryota</taxon>
        <taxon>Fungi</taxon>
        <taxon>Dikarya</taxon>
        <taxon>Basidiomycota</taxon>
        <taxon>Agaricomycotina</taxon>
        <taxon>Agaricomycetes</taxon>
        <taxon>Agaricomycetidae</taxon>
        <taxon>Agaricales</taxon>
        <taxon>Marasmiineae</taxon>
        <taxon>Mycenaceae</taxon>
        <taxon>Mycena</taxon>
    </lineage>
</organism>
<feature type="transmembrane region" description="Helical" evidence="6">
    <location>
        <begin position="104"/>
        <end position="130"/>
    </location>
</feature>
<dbReference type="PROSITE" id="PS50850">
    <property type="entry name" value="MFS"/>
    <property type="match status" value="1"/>
</dbReference>
<dbReference type="InterPro" id="IPR020846">
    <property type="entry name" value="MFS_dom"/>
</dbReference>
<comment type="caution">
    <text evidence="8">The sequence shown here is derived from an EMBL/GenBank/DDBJ whole genome shotgun (WGS) entry which is preliminary data.</text>
</comment>
<feature type="transmembrane region" description="Helical" evidence="6">
    <location>
        <begin position="136"/>
        <end position="156"/>
    </location>
</feature>
<dbReference type="SUPFAM" id="SSF103473">
    <property type="entry name" value="MFS general substrate transporter"/>
    <property type="match status" value="1"/>
</dbReference>
<feature type="transmembrane region" description="Helical" evidence="6">
    <location>
        <begin position="74"/>
        <end position="92"/>
    </location>
</feature>